<proteinExistence type="predicted"/>
<reference evidence="1" key="1">
    <citation type="journal article" date="2023" name="G3 (Bethesda)">
        <title>A reference genome for the long-term kleptoplast-retaining sea slug Elysia crispata morphotype clarki.</title>
        <authorList>
            <person name="Eastman K.E."/>
            <person name="Pendleton A.L."/>
            <person name="Shaikh M.A."/>
            <person name="Suttiyut T."/>
            <person name="Ogas R."/>
            <person name="Tomko P."/>
            <person name="Gavelis G."/>
            <person name="Widhalm J.R."/>
            <person name="Wisecaver J.H."/>
        </authorList>
    </citation>
    <scope>NUCLEOTIDE SEQUENCE</scope>
    <source>
        <strain evidence="1">ECLA1</strain>
    </source>
</reference>
<dbReference type="Proteomes" id="UP001283361">
    <property type="component" value="Unassembled WGS sequence"/>
</dbReference>
<protein>
    <submittedName>
        <fullName evidence="1">Uncharacterized protein</fullName>
    </submittedName>
</protein>
<organism evidence="1 2">
    <name type="scientific">Elysia crispata</name>
    <name type="common">lettuce slug</name>
    <dbReference type="NCBI Taxonomy" id="231223"/>
    <lineage>
        <taxon>Eukaryota</taxon>
        <taxon>Metazoa</taxon>
        <taxon>Spiralia</taxon>
        <taxon>Lophotrochozoa</taxon>
        <taxon>Mollusca</taxon>
        <taxon>Gastropoda</taxon>
        <taxon>Heterobranchia</taxon>
        <taxon>Euthyneura</taxon>
        <taxon>Panpulmonata</taxon>
        <taxon>Sacoglossa</taxon>
        <taxon>Placobranchoidea</taxon>
        <taxon>Plakobranchidae</taxon>
        <taxon>Elysia</taxon>
    </lineage>
</organism>
<name>A0AAE0Y8N3_9GAST</name>
<accession>A0AAE0Y8N3</accession>
<evidence type="ECO:0000313" key="1">
    <source>
        <dbReference type="EMBL" id="KAK3736727.1"/>
    </source>
</evidence>
<dbReference type="EMBL" id="JAWDGP010006692">
    <property type="protein sequence ID" value="KAK3736727.1"/>
    <property type="molecule type" value="Genomic_DNA"/>
</dbReference>
<gene>
    <name evidence="1" type="ORF">RRG08_059255</name>
</gene>
<dbReference type="AlphaFoldDB" id="A0AAE0Y8N3"/>
<comment type="caution">
    <text evidence="1">The sequence shown here is derived from an EMBL/GenBank/DDBJ whole genome shotgun (WGS) entry which is preliminary data.</text>
</comment>
<evidence type="ECO:0000313" key="2">
    <source>
        <dbReference type="Proteomes" id="UP001283361"/>
    </source>
</evidence>
<keyword evidence="2" id="KW-1185">Reference proteome</keyword>
<sequence length="105" mass="12273">MFLQFSPELYNRPMEAQLPEVFEACMHEQRTMPGTEITGFVLVQSHVSIFPSPDNPLLLYNISFKFDLPIHLLSFSTPSLNFFMLSYYHKNHPTENFGFYPFSLC</sequence>